<dbReference type="Pfam" id="PF02237">
    <property type="entry name" value="BPL_C"/>
    <property type="match status" value="1"/>
</dbReference>
<dbReference type="InterPro" id="IPR036388">
    <property type="entry name" value="WH-like_DNA-bd_sf"/>
</dbReference>
<dbReference type="GO" id="GO:0006355">
    <property type="term" value="P:regulation of DNA-templated transcription"/>
    <property type="evidence" value="ECO:0007669"/>
    <property type="project" value="InterPro"/>
</dbReference>
<evidence type="ECO:0000259" key="2">
    <source>
        <dbReference type="PROSITE" id="PS51733"/>
    </source>
</evidence>
<dbReference type="EMBL" id="NBVN01000002">
    <property type="protein sequence ID" value="PUA33619.1"/>
    <property type="molecule type" value="Genomic_DNA"/>
</dbReference>
<dbReference type="Gene3D" id="2.30.30.100">
    <property type="match status" value="1"/>
</dbReference>
<dbReference type="Pfam" id="PF03099">
    <property type="entry name" value="BPL_LplA_LipB"/>
    <property type="match status" value="1"/>
</dbReference>
<proteinExistence type="inferred from homology"/>
<dbReference type="HAMAP" id="MF_00978">
    <property type="entry name" value="Bifunct_BirA"/>
    <property type="match status" value="1"/>
</dbReference>
<dbReference type="Pfam" id="PF08279">
    <property type="entry name" value="HTH_11"/>
    <property type="match status" value="1"/>
</dbReference>
<gene>
    <name evidence="3" type="ORF">B7O98_04180</name>
</gene>
<dbReference type="AlphaFoldDB" id="A0A2R7Y8I0"/>
<dbReference type="Proteomes" id="UP000244093">
    <property type="component" value="Unassembled WGS sequence"/>
</dbReference>
<dbReference type="Gene3D" id="3.30.930.10">
    <property type="entry name" value="Bira Bifunctional Protein, Domain 2"/>
    <property type="match status" value="1"/>
</dbReference>
<comment type="caution">
    <text evidence="3">The sequence shown here is derived from an EMBL/GenBank/DDBJ whole genome shotgun (WGS) entry which is preliminary data.</text>
</comment>
<feature type="domain" description="BPL/LPL catalytic" evidence="2">
    <location>
        <begin position="70"/>
        <end position="258"/>
    </location>
</feature>
<dbReference type="PANTHER" id="PTHR12835">
    <property type="entry name" value="BIOTIN PROTEIN LIGASE"/>
    <property type="match status" value="1"/>
</dbReference>
<accession>A0A2R7Y8I0</accession>
<dbReference type="NCBIfam" id="TIGR00121">
    <property type="entry name" value="birA_ligase"/>
    <property type="match status" value="1"/>
</dbReference>
<dbReference type="InterPro" id="IPR045864">
    <property type="entry name" value="aa-tRNA-synth_II/BPL/LPL"/>
</dbReference>
<dbReference type="InterPro" id="IPR003142">
    <property type="entry name" value="BPL_C"/>
</dbReference>
<dbReference type="SUPFAM" id="SSF55681">
    <property type="entry name" value="Class II aaRS and biotin synthetases"/>
    <property type="match status" value="1"/>
</dbReference>
<sequence length="323" mass="35788">MSNSAEVLKEVLKYLEVRKGSYVSGSELAEVLGVSRSTVNKYVLRLKDLGYVIESHPKFGYRLVNADDLSLANAYLRDLRTDISFKVVYVRRCDSTQDVAEQLASQGVEEGLVVVAEELTSGRGRLGRRWVANEGGLYFTVVLRPRYVRGLQLLSFAAGVAVAEALKGLHNVDVKLKWPNDVLLNEKKVAGILIEAKAEADKVRYVLLGVGVNVNNELPEDLRETAITLKEFLGKSVDRVPILRGFLKNLDTLYKHLRAGEYDKVIKSWKGLSTTLGRYVKAVTVDGKEILGRAVDVDLNGSLIIESSVGRVKLEAGDVYHLR</sequence>
<organism evidence="3 4">
    <name type="scientific">Zestosphaera tikiterensis</name>
    <dbReference type="NCBI Taxonomy" id="1973259"/>
    <lineage>
        <taxon>Archaea</taxon>
        <taxon>Thermoproteota</taxon>
        <taxon>Thermoprotei</taxon>
        <taxon>Desulfurococcales</taxon>
        <taxon>Desulfurococcaceae</taxon>
        <taxon>Zestosphaera</taxon>
    </lineage>
</organism>
<dbReference type="Gene3D" id="1.10.10.10">
    <property type="entry name" value="Winged helix-like DNA-binding domain superfamily/Winged helix DNA-binding domain"/>
    <property type="match status" value="1"/>
</dbReference>
<dbReference type="SUPFAM" id="SSF46785">
    <property type="entry name" value="Winged helix' DNA-binding domain"/>
    <property type="match status" value="1"/>
</dbReference>
<dbReference type="PROSITE" id="PS51733">
    <property type="entry name" value="BPL_LPL_CATALYTIC"/>
    <property type="match status" value="1"/>
</dbReference>
<dbReference type="GO" id="GO:0004077">
    <property type="term" value="F:biotin--[biotin carboxyl-carrier protein] ligase activity"/>
    <property type="evidence" value="ECO:0007669"/>
    <property type="project" value="InterPro"/>
</dbReference>
<dbReference type="InterPro" id="IPR013196">
    <property type="entry name" value="HTH_11"/>
</dbReference>
<protein>
    <submittedName>
        <fullName evidence="3">Biotin--[acetyl-CoA-carboxylase] ligase</fullName>
    </submittedName>
</protein>
<dbReference type="PANTHER" id="PTHR12835:SF5">
    <property type="entry name" value="BIOTIN--PROTEIN LIGASE"/>
    <property type="match status" value="1"/>
</dbReference>
<keyword evidence="1 3" id="KW-0436">Ligase</keyword>
<evidence type="ECO:0000256" key="1">
    <source>
        <dbReference type="ARBA" id="ARBA00022598"/>
    </source>
</evidence>
<evidence type="ECO:0000313" key="4">
    <source>
        <dbReference type="Proteomes" id="UP000244093"/>
    </source>
</evidence>
<reference evidence="3 4" key="1">
    <citation type="journal article" date="2018" name="Syst. Appl. Microbiol.">
        <title>A new symbiotic nanoarchaeote (Candidatus Nanoclepta minutus) and its host (Zestosphaera tikiterensis gen. nov., sp. nov.) from a New Zealand hot spring.</title>
        <authorList>
            <person name="St John E."/>
            <person name="Liu Y."/>
            <person name="Podar M."/>
            <person name="Stott M.B."/>
            <person name="Meneghin J."/>
            <person name="Chen Z."/>
            <person name="Lagutin K."/>
            <person name="Mitchell K."/>
            <person name="Reysenbach A.L."/>
        </authorList>
    </citation>
    <scope>NUCLEOTIDE SEQUENCE [LARGE SCALE GENOMIC DNA]</scope>
    <source>
        <strain evidence="3">NZ3</strain>
    </source>
</reference>
<dbReference type="CDD" id="cd16442">
    <property type="entry name" value="BPL"/>
    <property type="match status" value="1"/>
</dbReference>
<dbReference type="InterPro" id="IPR004143">
    <property type="entry name" value="BPL_LPL_catalytic"/>
</dbReference>
<name>A0A2R7Y8I0_9CREN</name>
<dbReference type="InterPro" id="IPR030855">
    <property type="entry name" value="Bifunct_BirA"/>
</dbReference>
<dbReference type="InterPro" id="IPR004408">
    <property type="entry name" value="Biotin_CoA_COase_ligase"/>
</dbReference>
<dbReference type="GO" id="GO:0005737">
    <property type="term" value="C:cytoplasm"/>
    <property type="evidence" value="ECO:0007669"/>
    <property type="project" value="TreeGrafter"/>
</dbReference>
<evidence type="ECO:0000313" key="3">
    <source>
        <dbReference type="EMBL" id="PUA33619.1"/>
    </source>
</evidence>
<dbReference type="InterPro" id="IPR036390">
    <property type="entry name" value="WH_DNA-bd_sf"/>
</dbReference>